<dbReference type="OrthoDB" id="39175at2759"/>
<dbReference type="PANTHER" id="PTHR46910">
    <property type="entry name" value="TRANSCRIPTION FACTOR PDR1"/>
    <property type="match status" value="1"/>
</dbReference>
<accession>A0A9P9AKN8</accession>
<dbReference type="InterPro" id="IPR036864">
    <property type="entry name" value="Zn2-C6_fun-type_DNA-bd_sf"/>
</dbReference>
<evidence type="ECO:0000256" key="1">
    <source>
        <dbReference type="ARBA" id="ARBA00004123"/>
    </source>
</evidence>
<keyword evidence="6" id="KW-0539">Nucleus</keyword>
<feature type="domain" description="Zn(2)-C6 fungal-type" evidence="8">
    <location>
        <begin position="2"/>
        <end position="32"/>
    </location>
</feature>
<dbReference type="AlphaFoldDB" id="A0A9P9AKN8"/>
<evidence type="ECO:0000256" key="6">
    <source>
        <dbReference type="ARBA" id="ARBA00023242"/>
    </source>
</evidence>
<dbReference type="InterPro" id="IPR001138">
    <property type="entry name" value="Zn2Cys6_DnaBD"/>
</dbReference>
<keyword evidence="5" id="KW-0804">Transcription</keyword>
<dbReference type="SUPFAM" id="SSF57701">
    <property type="entry name" value="Zn2/Cys6 DNA-binding domain"/>
    <property type="match status" value="1"/>
</dbReference>
<evidence type="ECO:0000256" key="5">
    <source>
        <dbReference type="ARBA" id="ARBA00023163"/>
    </source>
</evidence>
<feature type="compositionally biased region" description="Basic and acidic residues" evidence="7">
    <location>
        <begin position="655"/>
        <end position="669"/>
    </location>
</feature>
<keyword evidence="3" id="KW-0805">Transcription regulation</keyword>
<gene>
    <name evidence="9" type="ORF">B0T10DRAFT_520208</name>
</gene>
<proteinExistence type="predicted"/>
<sequence>MACKTCRARKIRCDQTRPVCQNCRLRASHCTYAGERRTRRSTHGGFPGHRPFLPANYPRTPSTVPESRPPPATMNEDGERSEEWICVGGIDAFHNDTAVNGSSDGAQTGPQARPTRDANLAGQPSDNPDLHRSLDLLDQLLEGDPGMEVTGCHPAVWMRTEDGDEYTGPSSGISTISDLGLNWLRQHVPDSDELCETIKDIRNTLLAHLRQAKCTPQHLPSSPSTYTAGHRLKPIASSVVNKYVDAYFSTVQTIFPVLDRHQFELQLARFGTDPSCKSSSWKALLNAVLASGCRAALSHETAESFQESGRECWGFFQNALSYESKIIHDATDLMGVQAFAVMTVFAQGLSSPQRLEYTLCSIASRLAQSIALNRHPSQEWNLSEEEQSHRARTFWVIYCLDKTISLRCGRPSALDDGEISCPFPRGVRLAHDADPNTSATEQGADFDCFLLLAKFARICGAVSRRLYSATALDMSSAQLSGTLERLMQDLEAWKQAIPPGIQPGIPFGRIADSKGLTRFQLLALHSSYYYIICAIYRRFTPMFTAKEPASPSTTQTTIKRNIEAARAMILLTKHLDVESFTPGWLSFYYPFTALTTLFAHVVTSPDNASTRNDIALMEVVVGFFGRLEYITSGETAFTKTTEFVRLARRIADRYADAARSESQRRDPRDSAAATNTAVPLATNSEKDAMSLNSINELRVEERNGFNMLPGQALSNGSGRTVPGREAEPVRWPTAEPVAGSTGHGSPNDDISSQALFTDVMNLLESNGFDVADDNWLENWTPPELTSS</sequence>
<feature type="region of interest" description="Disordered" evidence="7">
    <location>
        <begin position="38"/>
        <end position="80"/>
    </location>
</feature>
<comment type="subcellular location">
    <subcellularLocation>
        <location evidence="1">Nucleus</location>
    </subcellularLocation>
</comment>
<dbReference type="CDD" id="cd00067">
    <property type="entry name" value="GAL4"/>
    <property type="match status" value="1"/>
</dbReference>
<keyword evidence="10" id="KW-1185">Reference proteome</keyword>
<reference evidence="9 10" key="1">
    <citation type="journal article" date="2021" name="Nat. Commun.">
        <title>Genetic determinants of endophytism in the Arabidopsis root mycobiome.</title>
        <authorList>
            <person name="Mesny F."/>
            <person name="Miyauchi S."/>
            <person name="Thiergart T."/>
            <person name="Pickel B."/>
            <person name="Atanasova L."/>
            <person name="Karlsson M."/>
            <person name="Huettel B."/>
            <person name="Barry K.W."/>
            <person name="Haridas S."/>
            <person name="Chen C."/>
            <person name="Bauer D."/>
            <person name="Andreopoulos W."/>
            <person name="Pangilinan J."/>
            <person name="LaButti K."/>
            <person name="Riley R."/>
            <person name="Lipzen A."/>
            <person name="Clum A."/>
            <person name="Drula E."/>
            <person name="Henrissat B."/>
            <person name="Kohler A."/>
            <person name="Grigoriev I.V."/>
            <person name="Martin F.M."/>
            <person name="Hacquard S."/>
        </authorList>
    </citation>
    <scope>NUCLEOTIDE SEQUENCE [LARGE SCALE GENOMIC DNA]</scope>
    <source>
        <strain evidence="9 10">MPI-CAGE-CH-0241</strain>
    </source>
</reference>
<feature type="compositionally biased region" description="Polar residues" evidence="7">
    <location>
        <begin position="97"/>
        <end position="110"/>
    </location>
</feature>
<dbReference type="SMART" id="SM00066">
    <property type="entry name" value="GAL4"/>
    <property type="match status" value="1"/>
</dbReference>
<dbReference type="CDD" id="cd12148">
    <property type="entry name" value="fungal_TF_MHR"/>
    <property type="match status" value="1"/>
</dbReference>
<evidence type="ECO:0000313" key="9">
    <source>
        <dbReference type="EMBL" id="KAH6879562.1"/>
    </source>
</evidence>
<dbReference type="SMART" id="SM00906">
    <property type="entry name" value="Fungal_trans"/>
    <property type="match status" value="1"/>
</dbReference>
<evidence type="ECO:0000313" key="10">
    <source>
        <dbReference type="Proteomes" id="UP000777438"/>
    </source>
</evidence>
<name>A0A9P9AKN8_9HYPO</name>
<dbReference type="PROSITE" id="PS00463">
    <property type="entry name" value="ZN2_CY6_FUNGAL_1"/>
    <property type="match status" value="1"/>
</dbReference>
<keyword evidence="4" id="KW-0238">DNA-binding</keyword>
<dbReference type="InterPro" id="IPR007219">
    <property type="entry name" value="XnlR_reg_dom"/>
</dbReference>
<dbReference type="Pfam" id="PF04082">
    <property type="entry name" value="Fungal_trans"/>
    <property type="match status" value="1"/>
</dbReference>
<dbReference type="Gene3D" id="4.10.240.10">
    <property type="entry name" value="Zn(2)-C6 fungal-type DNA-binding domain"/>
    <property type="match status" value="1"/>
</dbReference>
<dbReference type="GO" id="GO:0003677">
    <property type="term" value="F:DNA binding"/>
    <property type="evidence" value="ECO:0007669"/>
    <property type="project" value="UniProtKB-KW"/>
</dbReference>
<protein>
    <submittedName>
        <fullName evidence="9">Fungal-specific transcription factor domain-containing protein</fullName>
    </submittedName>
</protein>
<dbReference type="Pfam" id="PF00172">
    <property type="entry name" value="Zn_clus"/>
    <property type="match status" value="1"/>
</dbReference>
<evidence type="ECO:0000256" key="2">
    <source>
        <dbReference type="ARBA" id="ARBA00022723"/>
    </source>
</evidence>
<feature type="region of interest" description="Disordered" evidence="7">
    <location>
        <begin position="96"/>
        <end position="130"/>
    </location>
</feature>
<dbReference type="Proteomes" id="UP000777438">
    <property type="component" value="Unassembled WGS sequence"/>
</dbReference>
<evidence type="ECO:0000256" key="7">
    <source>
        <dbReference type="SAM" id="MobiDB-lite"/>
    </source>
</evidence>
<dbReference type="EMBL" id="JAGPYM010000029">
    <property type="protein sequence ID" value="KAH6879562.1"/>
    <property type="molecule type" value="Genomic_DNA"/>
</dbReference>
<evidence type="ECO:0000256" key="3">
    <source>
        <dbReference type="ARBA" id="ARBA00023015"/>
    </source>
</evidence>
<evidence type="ECO:0000259" key="8">
    <source>
        <dbReference type="PROSITE" id="PS50048"/>
    </source>
</evidence>
<dbReference type="GO" id="GO:0005634">
    <property type="term" value="C:nucleus"/>
    <property type="evidence" value="ECO:0007669"/>
    <property type="project" value="UniProtKB-SubCell"/>
</dbReference>
<dbReference type="PANTHER" id="PTHR46910:SF37">
    <property type="entry name" value="ZN(II)2CYS6 TRANSCRIPTION FACTOR (EUROFUNG)"/>
    <property type="match status" value="1"/>
</dbReference>
<dbReference type="GO" id="GO:0006351">
    <property type="term" value="P:DNA-templated transcription"/>
    <property type="evidence" value="ECO:0007669"/>
    <property type="project" value="InterPro"/>
</dbReference>
<keyword evidence="2" id="KW-0479">Metal-binding</keyword>
<dbReference type="GO" id="GO:0008270">
    <property type="term" value="F:zinc ion binding"/>
    <property type="evidence" value="ECO:0007669"/>
    <property type="project" value="InterPro"/>
</dbReference>
<feature type="region of interest" description="Disordered" evidence="7">
    <location>
        <begin position="655"/>
        <end position="677"/>
    </location>
</feature>
<comment type="caution">
    <text evidence="9">The sequence shown here is derived from an EMBL/GenBank/DDBJ whole genome shotgun (WGS) entry which is preliminary data.</text>
</comment>
<evidence type="ECO:0000256" key="4">
    <source>
        <dbReference type="ARBA" id="ARBA00023125"/>
    </source>
</evidence>
<dbReference type="InterPro" id="IPR050987">
    <property type="entry name" value="AtrR-like"/>
</dbReference>
<organism evidence="9 10">
    <name type="scientific">Thelonectria olida</name>
    <dbReference type="NCBI Taxonomy" id="1576542"/>
    <lineage>
        <taxon>Eukaryota</taxon>
        <taxon>Fungi</taxon>
        <taxon>Dikarya</taxon>
        <taxon>Ascomycota</taxon>
        <taxon>Pezizomycotina</taxon>
        <taxon>Sordariomycetes</taxon>
        <taxon>Hypocreomycetidae</taxon>
        <taxon>Hypocreales</taxon>
        <taxon>Nectriaceae</taxon>
        <taxon>Thelonectria</taxon>
    </lineage>
</organism>
<dbReference type="GO" id="GO:0000981">
    <property type="term" value="F:DNA-binding transcription factor activity, RNA polymerase II-specific"/>
    <property type="evidence" value="ECO:0007669"/>
    <property type="project" value="InterPro"/>
</dbReference>
<dbReference type="PROSITE" id="PS50048">
    <property type="entry name" value="ZN2_CY6_FUNGAL_2"/>
    <property type="match status" value="1"/>
</dbReference>